<keyword evidence="2" id="KW-1185">Reference proteome</keyword>
<evidence type="ECO:0000313" key="2">
    <source>
        <dbReference type="Proteomes" id="UP000287853"/>
    </source>
</evidence>
<comment type="caution">
    <text evidence="1">The sequence shown here is derived from an EMBL/GenBank/DDBJ whole genome shotgun (WGS) entry which is preliminary data.</text>
</comment>
<reference evidence="1 2" key="1">
    <citation type="submission" date="2017-01" db="EMBL/GenBank/DDBJ databases">
        <title>The cable genome- insights into the physiology and evolution of filamentous bacteria capable of sulfide oxidation via long distance electron transfer.</title>
        <authorList>
            <person name="Schreiber L."/>
            <person name="Bjerg J.T."/>
            <person name="Boggild A."/>
            <person name="Van De Vossenberg J."/>
            <person name="Meysman F."/>
            <person name="Nielsen L.P."/>
            <person name="Schramm A."/>
            <person name="Kjeldsen K.U."/>
        </authorList>
    </citation>
    <scope>NUCLEOTIDE SEQUENCE [LARGE SCALE GENOMIC DNA]</scope>
    <source>
        <strain evidence="1">MCF</strain>
    </source>
</reference>
<accession>A0A3S3UCT2</accession>
<dbReference type="EMBL" id="MTKO01000040">
    <property type="protein sequence ID" value="RWX47211.1"/>
    <property type="molecule type" value="Genomic_DNA"/>
</dbReference>
<protein>
    <submittedName>
        <fullName evidence="1">Uncharacterized protein</fullName>
    </submittedName>
</protein>
<dbReference type="AlphaFoldDB" id="A0A3S3UCT2"/>
<evidence type="ECO:0000313" key="1">
    <source>
        <dbReference type="EMBL" id="RWX47211.1"/>
    </source>
</evidence>
<dbReference type="Proteomes" id="UP000287853">
    <property type="component" value="Unassembled WGS sequence"/>
</dbReference>
<name>A0A3S3UCT2_9BACT</name>
<proteinExistence type="predicted"/>
<sequence length="67" mass="7613">MANYQSKSLKTSSTTFRNNKAQAANVAKPLIVQKKNKIAELKQYKGKLDLDLDLSVLRNRNDVQSLY</sequence>
<organism evidence="1 2">
    <name type="scientific">Candidatus Electrothrix aarhusensis</name>
    <dbReference type="NCBI Taxonomy" id="1859131"/>
    <lineage>
        <taxon>Bacteria</taxon>
        <taxon>Pseudomonadati</taxon>
        <taxon>Thermodesulfobacteriota</taxon>
        <taxon>Desulfobulbia</taxon>
        <taxon>Desulfobulbales</taxon>
        <taxon>Desulfobulbaceae</taxon>
        <taxon>Candidatus Electrothrix</taxon>
    </lineage>
</organism>
<gene>
    <name evidence="1" type="ORF">H206_03861</name>
</gene>